<evidence type="ECO:0000313" key="5">
    <source>
        <dbReference type="Proteomes" id="UP000014760"/>
    </source>
</evidence>
<evidence type="ECO:0000256" key="1">
    <source>
        <dbReference type="SAM" id="MobiDB-lite"/>
    </source>
</evidence>
<gene>
    <name evidence="3" type="ORF">CAPTEDRAFT_191266</name>
</gene>
<dbReference type="PANTHER" id="PTHR31453:SF2">
    <property type="entry name" value="TRANSMEMBRANE PROTEIN 236"/>
    <property type="match status" value="1"/>
</dbReference>
<dbReference type="PANTHER" id="PTHR31453">
    <property type="entry name" value="TRANSMEMBRANE PROTEIN 236"/>
    <property type="match status" value="1"/>
</dbReference>
<proteinExistence type="predicted"/>
<evidence type="ECO:0000313" key="3">
    <source>
        <dbReference type="EMBL" id="ELU01845.1"/>
    </source>
</evidence>
<dbReference type="EMBL" id="KB304598">
    <property type="protein sequence ID" value="ELU01845.1"/>
    <property type="molecule type" value="Genomic_DNA"/>
</dbReference>
<dbReference type="OMA" id="CTFPCFA"/>
<sequence>MVCCMIPCFEEENDGVVTSRRPIVAMETIRWSAIVIPIMLSVWRYVSIRGYPDVLSSATPFWLTVSGTILAISLLIYVPSRIALKALKTKLGRLRDGAWRPSIVAYIILCVLPSFALILVAVETEPGSSMERMDATTITVLQATVMGLTITEWVSKVREEPMTFDLVGAMTMDFFFAYDVIAFIMMSTYEADIYHSDWVYVCFLFSFVAMFKYVPTQPVSIMERTNSRGHVTCIVVSLVCSDVPFLVIRLATMIHYGFLVSDLIFPVKNLALILFQGTQLYMIYTKRIGFERRVDDAVPSEEHGGRGKLEVDIESPERGKGSGEIGFESCENVGECSDHKPRVVALMANEGIVRGETATKTPDTRRE</sequence>
<feature type="transmembrane region" description="Helical" evidence="2">
    <location>
        <begin position="134"/>
        <end position="154"/>
    </location>
</feature>
<feature type="transmembrane region" description="Helical" evidence="2">
    <location>
        <begin position="61"/>
        <end position="82"/>
    </location>
</feature>
<protein>
    <recommendedName>
        <fullName evidence="6">Transmembrane protein</fullName>
    </recommendedName>
</protein>
<dbReference type="EnsemblMetazoa" id="CapteT191266">
    <property type="protein sequence ID" value="CapteP191266"/>
    <property type="gene ID" value="CapteG191266"/>
</dbReference>
<organism evidence="3">
    <name type="scientific">Capitella teleta</name>
    <name type="common">Polychaete worm</name>
    <dbReference type="NCBI Taxonomy" id="283909"/>
    <lineage>
        <taxon>Eukaryota</taxon>
        <taxon>Metazoa</taxon>
        <taxon>Spiralia</taxon>
        <taxon>Lophotrochozoa</taxon>
        <taxon>Annelida</taxon>
        <taxon>Polychaeta</taxon>
        <taxon>Sedentaria</taxon>
        <taxon>Scolecida</taxon>
        <taxon>Capitellidae</taxon>
        <taxon>Capitella</taxon>
    </lineage>
</organism>
<name>R7U655_CAPTE</name>
<dbReference type="AlphaFoldDB" id="R7U655"/>
<feature type="transmembrane region" description="Helical" evidence="2">
    <location>
        <begin position="166"/>
        <end position="186"/>
    </location>
</feature>
<keyword evidence="5" id="KW-1185">Reference proteome</keyword>
<feature type="transmembrane region" description="Helical" evidence="2">
    <location>
        <begin position="28"/>
        <end position="46"/>
    </location>
</feature>
<dbReference type="STRING" id="283909.R7U655"/>
<keyword evidence="2" id="KW-0812">Transmembrane</keyword>
<reference evidence="5" key="1">
    <citation type="submission" date="2012-12" db="EMBL/GenBank/DDBJ databases">
        <authorList>
            <person name="Hellsten U."/>
            <person name="Grimwood J."/>
            <person name="Chapman J.A."/>
            <person name="Shapiro H."/>
            <person name="Aerts A."/>
            <person name="Otillar R.P."/>
            <person name="Terry A.Y."/>
            <person name="Boore J.L."/>
            <person name="Simakov O."/>
            <person name="Marletaz F."/>
            <person name="Cho S.-J."/>
            <person name="Edsinger-Gonzales E."/>
            <person name="Havlak P."/>
            <person name="Kuo D.-H."/>
            <person name="Larsson T."/>
            <person name="Lv J."/>
            <person name="Arendt D."/>
            <person name="Savage R."/>
            <person name="Osoegawa K."/>
            <person name="de Jong P."/>
            <person name="Lindberg D.R."/>
            <person name="Seaver E.C."/>
            <person name="Weisblat D.A."/>
            <person name="Putnam N.H."/>
            <person name="Grigoriev I.V."/>
            <person name="Rokhsar D.S."/>
        </authorList>
    </citation>
    <scope>NUCLEOTIDE SEQUENCE</scope>
    <source>
        <strain evidence="5">I ESC-2004</strain>
    </source>
</reference>
<dbReference type="Proteomes" id="UP000014760">
    <property type="component" value="Unassembled WGS sequence"/>
</dbReference>
<dbReference type="InterPro" id="IPR020394">
    <property type="entry name" value="Uncharacterised_FAM23-like_TM"/>
</dbReference>
<keyword evidence="2" id="KW-0472">Membrane</keyword>
<dbReference type="HOGENOM" id="CLU_754879_0_0_1"/>
<dbReference type="EMBL" id="AMQN01001678">
    <property type="status" value="NOT_ANNOTATED_CDS"/>
    <property type="molecule type" value="Genomic_DNA"/>
</dbReference>
<feature type="transmembrane region" description="Helical" evidence="2">
    <location>
        <begin position="103"/>
        <end position="122"/>
    </location>
</feature>
<accession>R7U655</accession>
<evidence type="ECO:0000256" key="2">
    <source>
        <dbReference type="SAM" id="Phobius"/>
    </source>
</evidence>
<evidence type="ECO:0008006" key="6">
    <source>
        <dbReference type="Google" id="ProtNLM"/>
    </source>
</evidence>
<evidence type="ECO:0000313" key="4">
    <source>
        <dbReference type="EnsemblMetazoa" id="CapteP191266"/>
    </source>
</evidence>
<feature type="transmembrane region" description="Helical" evidence="2">
    <location>
        <begin position="234"/>
        <end position="257"/>
    </location>
</feature>
<feature type="region of interest" description="Disordered" evidence="1">
    <location>
        <begin position="299"/>
        <end position="326"/>
    </location>
</feature>
<feature type="transmembrane region" description="Helical" evidence="2">
    <location>
        <begin position="198"/>
        <end position="214"/>
    </location>
</feature>
<feature type="transmembrane region" description="Helical" evidence="2">
    <location>
        <begin position="263"/>
        <end position="284"/>
    </location>
</feature>
<feature type="compositionally biased region" description="Basic and acidic residues" evidence="1">
    <location>
        <begin position="299"/>
        <end position="321"/>
    </location>
</feature>
<dbReference type="OrthoDB" id="6286514at2759"/>
<keyword evidence="2" id="KW-1133">Transmembrane helix</keyword>
<reference evidence="3 5" key="2">
    <citation type="journal article" date="2013" name="Nature">
        <title>Insights into bilaterian evolution from three spiralian genomes.</title>
        <authorList>
            <person name="Simakov O."/>
            <person name="Marletaz F."/>
            <person name="Cho S.J."/>
            <person name="Edsinger-Gonzales E."/>
            <person name="Havlak P."/>
            <person name="Hellsten U."/>
            <person name="Kuo D.H."/>
            <person name="Larsson T."/>
            <person name="Lv J."/>
            <person name="Arendt D."/>
            <person name="Savage R."/>
            <person name="Osoegawa K."/>
            <person name="de Jong P."/>
            <person name="Grimwood J."/>
            <person name="Chapman J.A."/>
            <person name="Shapiro H."/>
            <person name="Aerts A."/>
            <person name="Otillar R.P."/>
            <person name="Terry A.Y."/>
            <person name="Boore J.L."/>
            <person name="Grigoriev I.V."/>
            <person name="Lindberg D.R."/>
            <person name="Seaver E.C."/>
            <person name="Weisblat D.A."/>
            <person name="Putnam N.H."/>
            <person name="Rokhsar D.S."/>
        </authorList>
    </citation>
    <scope>NUCLEOTIDE SEQUENCE</scope>
    <source>
        <strain evidence="3 5">I ESC-2004</strain>
    </source>
</reference>
<reference evidence="4" key="3">
    <citation type="submission" date="2015-06" db="UniProtKB">
        <authorList>
            <consortium name="EnsemblMetazoa"/>
        </authorList>
    </citation>
    <scope>IDENTIFICATION</scope>
</reference>